<protein>
    <recommendedName>
        <fullName evidence="5">Eukaryotic translation initiation factor 5B</fullName>
    </recommendedName>
</protein>
<dbReference type="Proteomes" id="UP001177003">
    <property type="component" value="Chromosome 0"/>
</dbReference>
<gene>
    <name evidence="3" type="ORF">LSALG_LOCUS423</name>
</gene>
<dbReference type="PANTHER" id="PTHR43381">
    <property type="entry name" value="TRANSLATION INITIATION FACTOR IF-2-RELATED"/>
    <property type="match status" value="1"/>
</dbReference>
<keyword evidence="1" id="KW-0547">Nucleotide-binding</keyword>
<dbReference type="InterPro" id="IPR011989">
    <property type="entry name" value="ARM-like"/>
</dbReference>
<dbReference type="Gene3D" id="2.40.30.10">
    <property type="entry name" value="Translation factors"/>
    <property type="match status" value="1"/>
</dbReference>
<accession>A0AA35V0A4</accession>
<dbReference type="InterPro" id="IPR042201">
    <property type="entry name" value="FH2_Formin_sf"/>
</dbReference>
<dbReference type="InterPro" id="IPR015760">
    <property type="entry name" value="TIF_IF2"/>
</dbReference>
<proteinExistence type="predicted"/>
<organism evidence="3 4">
    <name type="scientific">Lactuca saligna</name>
    <name type="common">Willowleaf lettuce</name>
    <dbReference type="NCBI Taxonomy" id="75948"/>
    <lineage>
        <taxon>Eukaryota</taxon>
        <taxon>Viridiplantae</taxon>
        <taxon>Streptophyta</taxon>
        <taxon>Embryophyta</taxon>
        <taxon>Tracheophyta</taxon>
        <taxon>Spermatophyta</taxon>
        <taxon>Magnoliopsida</taxon>
        <taxon>eudicotyledons</taxon>
        <taxon>Gunneridae</taxon>
        <taxon>Pentapetalae</taxon>
        <taxon>asterids</taxon>
        <taxon>campanulids</taxon>
        <taxon>Asterales</taxon>
        <taxon>Asteraceae</taxon>
        <taxon>Cichorioideae</taxon>
        <taxon>Cichorieae</taxon>
        <taxon>Lactucinae</taxon>
        <taxon>Lactuca</taxon>
    </lineage>
</organism>
<dbReference type="SUPFAM" id="SSF50447">
    <property type="entry name" value="Translation proteins"/>
    <property type="match status" value="1"/>
</dbReference>
<evidence type="ECO:0008006" key="5">
    <source>
        <dbReference type="Google" id="ProtNLM"/>
    </source>
</evidence>
<evidence type="ECO:0000313" key="3">
    <source>
        <dbReference type="EMBL" id="CAI9259538.1"/>
    </source>
</evidence>
<dbReference type="PANTHER" id="PTHR43381:SF4">
    <property type="entry name" value="EUKARYOTIC TRANSLATION INITIATION FACTOR 5B"/>
    <property type="match status" value="1"/>
</dbReference>
<sequence length="330" mass="37447">MEIITEFKEQGLNTELYSKNKDRGDTYSIVPTSAISGEGIPEMLLLLVQWAQKTMIEKLTYSSDIQCAVLEVKVIEDLGTTTDVVLVNGVLHEGDEIVVCGFQVSIHTTIRSLLTPHLMKELRVKGAYIHHKEIKAAQGIDLLTSFHRPFSFTVPCGRFPKQIDLWYAADGDTRWRRKHEIIKGYEGEPDNSGNCEQIFLELMKVPRSEAKLIVYSYKLQFNMLGRGYIRLAVLIWLNLVRVSREKRWIAVGPSKLVPALKEGTTSPAAFTRATVVVAVKYSIVERPENIDAVLYPEISSFLMLIKDQDRLPLKAIQILLIMSLRHSHRP</sequence>
<dbReference type="Gene3D" id="3.40.50.300">
    <property type="entry name" value="P-loop containing nucleotide triphosphate hydrolases"/>
    <property type="match status" value="1"/>
</dbReference>
<dbReference type="Gene3D" id="1.25.10.10">
    <property type="entry name" value="Leucine-rich Repeat Variant"/>
    <property type="match status" value="1"/>
</dbReference>
<reference evidence="3" key="1">
    <citation type="submission" date="2023-04" db="EMBL/GenBank/DDBJ databases">
        <authorList>
            <person name="Vijverberg K."/>
            <person name="Xiong W."/>
            <person name="Schranz E."/>
        </authorList>
    </citation>
    <scope>NUCLEOTIDE SEQUENCE</scope>
</reference>
<keyword evidence="4" id="KW-1185">Reference proteome</keyword>
<evidence type="ECO:0000256" key="2">
    <source>
        <dbReference type="ARBA" id="ARBA00023134"/>
    </source>
</evidence>
<name>A0AA35V0A4_LACSI</name>
<dbReference type="GO" id="GO:0003743">
    <property type="term" value="F:translation initiation factor activity"/>
    <property type="evidence" value="ECO:0007669"/>
    <property type="project" value="TreeGrafter"/>
</dbReference>
<dbReference type="EMBL" id="OX465086">
    <property type="protein sequence ID" value="CAI9259538.1"/>
    <property type="molecule type" value="Genomic_DNA"/>
</dbReference>
<dbReference type="AlphaFoldDB" id="A0AA35V0A4"/>
<keyword evidence="2" id="KW-0342">GTP-binding</keyword>
<dbReference type="InterPro" id="IPR009000">
    <property type="entry name" value="Transl_B-barrel_sf"/>
</dbReference>
<dbReference type="GO" id="GO:0005525">
    <property type="term" value="F:GTP binding"/>
    <property type="evidence" value="ECO:0007669"/>
    <property type="project" value="UniProtKB-KW"/>
</dbReference>
<evidence type="ECO:0000313" key="4">
    <source>
        <dbReference type="Proteomes" id="UP001177003"/>
    </source>
</evidence>
<evidence type="ECO:0000256" key="1">
    <source>
        <dbReference type="ARBA" id="ARBA00022741"/>
    </source>
</evidence>
<dbReference type="Gene3D" id="1.20.58.2220">
    <property type="entry name" value="Formin, FH2 domain"/>
    <property type="match status" value="1"/>
</dbReference>
<dbReference type="GO" id="GO:0005739">
    <property type="term" value="C:mitochondrion"/>
    <property type="evidence" value="ECO:0007669"/>
    <property type="project" value="TreeGrafter"/>
</dbReference>
<dbReference type="InterPro" id="IPR027417">
    <property type="entry name" value="P-loop_NTPase"/>
</dbReference>